<dbReference type="InterPro" id="IPR013783">
    <property type="entry name" value="Ig-like_fold"/>
</dbReference>
<dbReference type="SUPFAM" id="SSF117281">
    <property type="entry name" value="Kelch motif"/>
    <property type="match status" value="1"/>
</dbReference>
<keyword evidence="3" id="KW-1185">Reference proteome</keyword>
<evidence type="ECO:0000313" key="3">
    <source>
        <dbReference type="Proteomes" id="UP000271925"/>
    </source>
</evidence>
<dbReference type="EMBL" id="RQJO01000016">
    <property type="protein sequence ID" value="RRA98051.1"/>
    <property type="molecule type" value="Genomic_DNA"/>
</dbReference>
<dbReference type="InterPro" id="IPR014756">
    <property type="entry name" value="Ig_E-set"/>
</dbReference>
<accession>A0A3P1BAV3</accession>
<dbReference type="Proteomes" id="UP000271925">
    <property type="component" value="Unassembled WGS sequence"/>
</dbReference>
<dbReference type="Pfam" id="PF01833">
    <property type="entry name" value="TIG"/>
    <property type="match status" value="1"/>
</dbReference>
<gene>
    <name evidence="2" type="ORF">EHT25_30750</name>
</gene>
<feature type="domain" description="IPT/TIG" evidence="1">
    <location>
        <begin position="149"/>
        <end position="216"/>
    </location>
</feature>
<protein>
    <recommendedName>
        <fullName evidence="1">IPT/TIG domain-containing protein</fullName>
    </recommendedName>
</protein>
<evidence type="ECO:0000259" key="1">
    <source>
        <dbReference type="Pfam" id="PF01833"/>
    </source>
</evidence>
<dbReference type="CDD" id="cd00603">
    <property type="entry name" value="IPT_PCSR"/>
    <property type="match status" value="1"/>
</dbReference>
<reference evidence="2 3" key="1">
    <citation type="submission" date="2018-11" db="EMBL/GenBank/DDBJ databases">
        <authorList>
            <person name="Zhou Z."/>
            <person name="Wang G."/>
        </authorList>
    </citation>
    <scope>NUCLEOTIDE SEQUENCE [LARGE SCALE GENOMIC DNA]</scope>
    <source>
        <strain evidence="2 3">KCTC52004</strain>
    </source>
</reference>
<dbReference type="InterPro" id="IPR015915">
    <property type="entry name" value="Kelch-typ_b-propeller"/>
</dbReference>
<dbReference type="Gene3D" id="2.120.10.80">
    <property type="entry name" value="Kelch-type beta propeller"/>
    <property type="match status" value="1"/>
</dbReference>
<name>A0A3P1BAV3_9BACT</name>
<evidence type="ECO:0000313" key="2">
    <source>
        <dbReference type="EMBL" id="RRA98051.1"/>
    </source>
</evidence>
<dbReference type="CDD" id="cd00102">
    <property type="entry name" value="IPT"/>
    <property type="match status" value="1"/>
</dbReference>
<dbReference type="SUPFAM" id="SSF81296">
    <property type="entry name" value="E set domains"/>
    <property type="match status" value="2"/>
</dbReference>
<organism evidence="2 3">
    <name type="scientific">Larkinella rosea</name>
    <dbReference type="NCBI Taxonomy" id="2025312"/>
    <lineage>
        <taxon>Bacteria</taxon>
        <taxon>Pseudomonadati</taxon>
        <taxon>Bacteroidota</taxon>
        <taxon>Cytophagia</taxon>
        <taxon>Cytophagales</taxon>
        <taxon>Spirosomataceae</taxon>
        <taxon>Larkinella</taxon>
    </lineage>
</organism>
<sequence length="705" mass="78445">MYSFNSVYGQRILSLLSLIGLIGLLSTCVIEEPKSLRNHGLLSPTTITDINSTGATFQAQLLEAPKGDIIDHGFVWEIGQKTFKNLPAEPNIERISLGSFSSGKTRIEARVSYGLTKTNYIVRTYIKTRDGYTVYGDWEEFPSQGGKGPVIQEINPQKATWGDTVTISGENLGYRKSDLKVMIGQREALIVWSTATTIRCLIPIDVPEGDLPVAVTSLTGTAKKENGINVMLSGPVVDDFTPKTAFYEDHLTIKGRNLQGEPHTWKIEFLGDQTGQVMEVRVEQVSTTEIQLKIPALPWRYSSLRVRRENSALYRDVTLPVMTQKFAMAPPQIQTIDPTLFSYNSSWSPVNVTGRNFIPPVSVTFANSNPSFSSSNNYLSISTLDGIYPKPTSRVKIQIKACEQEVSQEVDLTFDAFWVKRATHQTEPFSSSGNSRVLTTFQVGDKAYVLITTPNSALCQLLMYDPVRYEWKKNSSLHSAQITNFETAMAGAFTVGERVYVVMDSGKTGNRMAMWEYRSTTDEWKVVAAPGAVEKIANHPLVVGSVRGLGYWLPPGGNGTLQEYNPETNQWTSRTSNLAPEIAANPITAFSIGDVLYAVLFRAISNSYDLFSYTSSGQWTFKKNFLLPYSQHCAAFSSQGTGYIITGKELYQYYPQPNTIVESLSNPTQRVMKESLFYAFPGTNRPYVLLSDAEGIEFWEAPNIK</sequence>
<dbReference type="InterPro" id="IPR002909">
    <property type="entry name" value="IPT_dom"/>
</dbReference>
<comment type="caution">
    <text evidence="2">The sequence shown here is derived from an EMBL/GenBank/DDBJ whole genome shotgun (WGS) entry which is preliminary data.</text>
</comment>
<dbReference type="AlphaFoldDB" id="A0A3P1BAV3"/>
<dbReference type="OrthoDB" id="1490335at2"/>
<proteinExistence type="predicted"/>
<dbReference type="Gene3D" id="2.60.40.10">
    <property type="entry name" value="Immunoglobulins"/>
    <property type="match status" value="2"/>
</dbReference>
<dbReference type="RefSeq" id="WP_124879291.1">
    <property type="nucleotide sequence ID" value="NZ_RQJO01000016.1"/>
</dbReference>